<dbReference type="PANTHER" id="PTHR14947:SF26">
    <property type="entry name" value="RIKEN CDNA D130040H23 GENE"/>
    <property type="match status" value="1"/>
</dbReference>
<dbReference type="Proteomes" id="UP001488838">
    <property type="component" value="Unassembled WGS sequence"/>
</dbReference>
<feature type="domain" description="C2H2-type" evidence="2">
    <location>
        <begin position="13"/>
        <end position="40"/>
    </location>
</feature>
<evidence type="ECO:0000313" key="4">
    <source>
        <dbReference type="Proteomes" id="UP001488838"/>
    </source>
</evidence>
<evidence type="ECO:0000256" key="1">
    <source>
        <dbReference type="PROSITE-ProRule" id="PRU00042"/>
    </source>
</evidence>
<evidence type="ECO:0000259" key="2">
    <source>
        <dbReference type="PROSITE" id="PS50157"/>
    </source>
</evidence>
<organism evidence="3 4">
    <name type="scientific">Myodes glareolus</name>
    <name type="common">Bank vole</name>
    <name type="synonym">Clethrionomys glareolus</name>
    <dbReference type="NCBI Taxonomy" id="447135"/>
    <lineage>
        <taxon>Eukaryota</taxon>
        <taxon>Metazoa</taxon>
        <taxon>Chordata</taxon>
        <taxon>Craniata</taxon>
        <taxon>Vertebrata</taxon>
        <taxon>Euteleostomi</taxon>
        <taxon>Mammalia</taxon>
        <taxon>Eutheria</taxon>
        <taxon>Euarchontoglires</taxon>
        <taxon>Glires</taxon>
        <taxon>Rodentia</taxon>
        <taxon>Myomorpha</taxon>
        <taxon>Muroidea</taxon>
        <taxon>Cricetidae</taxon>
        <taxon>Arvicolinae</taxon>
        <taxon>Myodes</taxon>
    </lineage>
</organism>
<dbReference type="InterPro" id="IPR039938">
    <property type="entry name" value="Sp4-like"/>
</dbReference>
<evidence type="ECO:0000313" key="3">
    <source>
        <dbReference type="EMBL" id="KAK7795562.1"/>
    </source>
</evidence>
<dbReference type="SUPFAM" id="SSF57667">
    <property type="entry name" value="beta-beta-alpha zinc fingers"/>
    <property type="match status" value="1"/>
</dbReference>
<sequence>MRYERNRKGEKPSEYTQCDKAFTCYSHHRSHEKIHSTEKSYYVIEFDEAFAVVFEYIKGHILEKNPTHVINVVKPFHRTVIFKYIKGHILEKNLINVINVIKLLQVMVSFIDIKENILERNPLNVINVIKLS</sequence>
<reference evidence="3 4" key="1">
    <citation type="journal article" date="2023" name="bioRxiv">
        <title>Conserved and derived expression patterns and positive selection on dental genes reveal complex evolutionary context of ever-growing rodent molars.</title>
        <authorList>
            <person name="Calamari Z.T."/>
            <person name="Song A."/>
            <person name="Cohen E."/>
            <person name="Akter M."/>
            <person name="Roy R.D."/>
            <person name="Hallikas O."/>
            <person name="Christensen M.M."/>
            <person name="Li P."/>
            <person name="Marangoni P."/>
            <person name="Jernvall J."/>
            <person name="Klein O.D."/>
        </authorList>
    </citation>
    <scope>NUCLEOTIDE SEQUENCE [LARGE SCALE GENOMIC DNA]</scope>
    <source>
        <strain evidence="3">V071</strain>
    </source>
</reference>
<gene>
    <name evidence="3" type="ORF">U0070_022281</name>
</gene>
<dbReference type="Gene3D" id="3.30.160.60">
    <property type="entry name" value="Classic Zinc Finger"/>
    <property type="match status" value="1"/>
</dbReference>
<proteinExistence type="predicted"/>
<name>A0AAW0GY75_MYOGA</name>
<dbReference type="AlphaFoldDB" id="A0AAW0GY75"/>
<protein>
    <recommendedName>
        <fullName evidence="2">C2H2-type domain-containing protein</fullName>
    </recommendedName>
</protein>
<accession>A0AAW0GY75</accession>
<comment type="caution">
    <text evidence="3">The sequence shown here is derived from an EMBL/GenBank/DDBJ whole genome shotgun (WGS) entry which is preliminary data.</text>
</comment>
<dbReference type="InterPro" id="IPR036236">
    <property type="entry name" value="Znf_C2H2_sf"/>
</dbReference>
<dbReference type="GO" id="GO:0008270">
    <property type="term" value="F:zinc ion binding"/>
    <property type="evidence" value="ECO:0007669"/>
    <property type="project" value="UniProtKB-KW"/>
</dbReference>
<keyword evidence="1" id="KW-0862">Zinc</keyword>
<keyword evidence="1" id="KW-0863">Zinc-finger</keyword>
<dbReference type="EMBL" id="JBBHLL010002109">
    <property type="protein sequence ID" value="KAK7795562.1"/>
    <property type="molecule type" value="Genomic_DNA"/>
</dbReference>
<dbReference type="PANTHER" id="PTHR14947">
    <property type="entry name" value="ZINC FINGER PROTEIN"/>
    <property type="match status" value="1"/>
</dbReference>
<keyword evidence="4" id="KW-1185">Reference proteome</keyword>
<dbReference type="PROSITE" id="PS50157">
    <property type="entry name" value="ZINC_FINGER_C2H2_2"/>
    <property type="match status" value="1"/>
</dbReference>
<keyword evidence="1" id="KW-0479">Metal-binding</keyword>
<dbReference type="InterPro" id="IPR013087">
    <property type="entry name" value="Znf_C2H2_type"/>
</dbReference>